<evidence type="ECO:0000256" key="13">
    <source>
        <dbReference type="ARBA" id="ARBA00023157"/>
    </source>
</evidence>
<evidence type="ECO:0000256" key="9">
    <source>
        <dbReference type="ARBA" id="ARBA00022889"/>
    </source>
</evidence>
<evidence type="ECO:0000256" key="16">
    <source>
        <dbReference type="RuleBase" id="RU366077"/>
    </source>
</evidence>
<feature type="binding site" evidence="15">
    <location>
        <position position="201"/>
    </location>
    <ligand>
        <name>Zn(2+)</name>
        <dbReference type="ChEBI" id="CHEBI:29105"/>
        <note>catalytic</note>
    </ligand>
</feature>
<evidence type="ECO:0000256" key="10">
    <source>
        <dbReference type="ARBA" id="ARBA00023049"/>
    </source>
</evidence>
<keyword evidence="5 15" id="KW-0479">Metal-binding</keyword>
<dbReference type="PANTHER" id="PTHR10942">
    <property type="entry name" value="LEISHMANOLYSIN-LIKE PEPTIDASE"/>
    <property type="match status" value="1"/>
</dbReference>
<dbReference type="SUPFAM" id="SSF55486">
    <property type="entry name" value="Metalloproteases ('zincins'), catalytic domain"/>
    <property type="match status" value="1"/>
</dbReference>
<dbReference type="PANTHER" id="PTHR10942:SF0">
    <property type="entry name" value="LEISHMANOLYSIN-LIKE PEPTIDASE"/>
    <property type="match status" value="1"/>
</dbReference>
<keyword evidence="9" id="KW-0130">Cell adhesion</keyword>
<dbReference type="Gene3D" id="2.30.34.10">
    <property type="entry name" value="Leishmanolysin domain 4"/>
    <property type="match status" value="1"/>
</dbReference>
<evidence type="ECO:0000256" key="5">
    <source>
        <dbReference type="ARBA" id="ARBA00022723"/>
    </source>
</evidence>
<evidence type="ECO:0000256" key="14">
    <source>
        <dbReference type="ARBA" id="ARBA00023180"/>
    </source>
</evidence>
<evidence type="ECO:0000256" key="7">
    <source>
        <dbReference type="ARBA" id="ARBA00022801"/>
    </source>
</evidence>
<dbReference type="Gene3D" id="3.90.132.10">
    <property type="entry name" value="Leishmanolysin , domain 2"/>
    <property type="match status" value="1"/>
</dbReference>
<protein>
    <recommendedName>
        <fullName evidence="16">Leishmanolysin-like peptidase</fullName>
        <ecNumber evidence="16">3.4.24.-</ecNumber>
    </recommendedName>
</protein>
<comment type="caution">
    <text evidence="17">The sequence shown here is derived from an EMBL/GenBank/DDBJ whole genome shotgun (WGS) entry which is preliminary data.</text>
</comment>
<dbReference type="PRINTS" id="PR00782">
    <property type="entry name" value="LSHMANOLYSIN"/>
</dbReference>
<feature type="binding site" evidence="15">
    <location>
        <position position="197"/>
    </location>
    <ligand>
        <name>Zn(2+)</name>
        <dbReference type="ChEBI" id="CHEBI:29105"/>
        <note>catalytic</note>
    </ligand>
</feature>
<dbReference type="Proteomes" id="UP000192257">
    <property type="component" value="Unassembled WGS sequence"/>
</dbReference>
<dbReference type="GO" id="GO:0007155">
    <property type="term" value="P:cell adhesion"/>
    <property type="evidence" value="ECO:0007669"/>
    <property type="project" value="UniProtKB-KW"/>
</dbReference>
<dbReference type="GeneID" id="39990993"/>
<dbReference type="GO" id="GO:0004222">
    <property type="term" value="F:metalloendopeptidase activity"/>
    <property type="evidence" value="ECO:0007669"/>
    <property type="project" value="UniProtKB-UniRule"/>
</dbReference>
<keyword evidence="13" id="KW-1015">Disulfide bond</keyword>
<dbReference type="EMBL" id="NBCO01000071">
    <property type="protein sequence ID" value="ORC83427.1"/>
    <property type="molecule type" value="Genomic_DNA"/>
</dbReference>
<dbReference type="EC" id="3.4.24.-" evidence="16"/>
<dbReference type="Gene3D" id="2.10.55.10">
    <property type="entry name" value="Leishmanolysin domain 3"/>
    <property type="match status" value="1"/>
</dbReference>
<evidence type="ECO:0000256" key="8">
    <source>
        <dbReference type="ARBA" id="ARBA00022833"/>
    </source>
</evidence>
<comment type="similarity">
    <text evidence="3 16">Belongs to the peptidase M8 family.</text>
</comment>
<evidence type="ECO:0000256" key="15">
    <source>
        <dbReference type="PIRSR" id="PIRSR601577-2"/>
    </source>
</evidence>
<keyword evidence="6" id="KW-0732">Signal</keyword>
<proteinExistence type="inferred from homology"/>
<dbReference type="OrthoDB" id="527990at2759"/>
<dbReference type="InterPro" id="IPR001577">
    <property type="entry name" value="Peptidase_M8"/>
</dbReference>
<organism evidence="17 18">
    <name type="scientific">Trypanosoma theileri</name>
    <dbReference type="NCBI Taxonomy" id="67003"/>
    <lineage>
        <taxon>Eukaryota</taxon>
        <taxon>Discoba</taxon>
        <taxon>Euglenozoa</taxon>
        <taxon>Kinetoplastea</taxon>
        <taxon>Metakinetoplastina</taxon>
        <taxon>Trypanosomatida</taxon>
        <taxon>Trypanosomatidae</taxon>
        <taxon>Trypanosoma</taxon>
    </lineage>
</organism>
<dbReference type="VEuPathDB" id="TriTrypDB:TM35_000711080"/>
<evidence type="ECO:0000256" key="1">
    <source>
        <dbReference type="ARBA" id="ARBA00001249"/>
    </source>
</evidence>
<comment type="catalytic activity">
    <reaction evidence="1">
        <text>Preference for hydrophobic residues at P1 and P1' and basic residues at P2' and P3'. A model nonapeptide is cleaved at -Ala-Tyr-|-Leu-Lys-Lys-.</text>
        <dbReference type="EC" id="3.4.24.36"/>
    </reaction>
</comment>
<dbReference type="GO" id="GO:0006508">
    <property type="term" value="P:proteolysis"/>
    <property type="evidence" value="ECO:0007669"/>
    <property type="project" value="UniProtKB-KW"/>
</dbReference>
<evidence type="ECO:0000313" key="17">
    <source>
        <dbReference type="EMBL" id="ORC83427.1"/>
    </source>
</evidence>
<keyword evidence="4 16" id="KW-0645">Protease</keyword>
<dbReference type="Pfam" id="PF01457">
    <property type="entry name" value="Peptidase_M8"/>
    <property type="match status" value="1"/>
</dbReference>
<dbReference type="Gene3D" id="3.10.170.20">
    <property type="match status" value="1"/>
</dbReference>
<evidence type="ECO:0000256" key="12">
    <source>
        <dbReference type="ARBA" id="ARBA00023145"/>
    </source>
</evidence>
<dbReference type="GO" id="GO:0005737">
    <property type="term" value="C:cytoplasm"/>
    <property type="evidence" value="ECO:0007669"/>
    <property type="project" value="TreeGrafter"/>
</dbReference>
<evidence type="ECO:0000256" key="2">
    <source>
        <dbReference type="ARBA" id="ARBA00004370"/>
    </source>
</evidence>
<reference evidence="17 18" key="1">
    <citation type="submission" date="2017-03" db="EMBL/GenBank/DDBJ databases">
        <title>An alternative strategy for trypanosome survival in the mammalian bloodstream revealed through genome and transcriptome analysis of the ubiquitous bovine parasite Trypanosoma (Megatrypanum) theileri.</title>
        <authorList>
            <person name="Kelly S."/>
            <person name="Ivens A."/>
            <person name="Mott A."/>
            <person name="O'Neill E."/>
            <person name="Emms D."/>
            <person name="Macleod O."/>
            <person name="Voorheis P."/>
            <person name="Matthews J."/>
            <person name="Matthews K."/>
            <person name="Carrington M."/>
        </authorList>
    </citation>
    <scope>NUCLEOTIDE SEQUENCE [LARGE SCALE GENOMIC DNA]</scope>
    <source>
        <strain evidence="17">Edinburgh</strain>
    </source>
</reference>
<sequence>MRNKTNYTPSSVSIVRELPQSGKSIVSLYTTTITTTTAVKSDEEDWMPIRIHVSSDELDRAMRRCSSGVTGSSHRHSPSCRGGNVLTPQKRDILLNELLPAAIALHSERLLVVRSRFNSVIIQFISEMCYTYVELPAAYESVGVVQADFVLFVLAETVAPFVVICSEADDGRPTSAAMNFAPADIVNTRLFTRIIAHNLAHALGFDVRRISGMGMTARSGITTTTAEERVMFTVNSHSTVEAAKWHYGCSSLREMRLDHNMAVGVSSHWDGYIAKDELMSPYTTGEPSGMFYTILTLSLFEDMKFYRANYIMAETMRWGNHSGCGFLSGDCVEKDEGKHSDVFCDSSSVATRTTTLQCTSDRFALGHCTRSLSSQPISVFSAEHREEKRECAVVKATAATVCENGSEAHMPGSRIGNISRCLKGDALRLRDVSTIDIHSIIGDICANVKCEGGKVSVQYKGDDHWYECKEGSSISPSVTSAFSSGRIVCPPYSEVCMDLPIQPPPVEAVVMEEVYNFTSSINLINS</sequence>
<keyword evidence="11" id="KW-0472">Membrane</keyword>
<evidence type="ECO:0000256" key="6">
    <source>
        <dbReference type="ARBA" id="ARBA00022729"/>
    </source>
</evidence>
<keyword evidence="8 15" id="KW-0862">Zinc</keyword>
<keyword evidence="7 16" id="KW-0378">Hydrolase</keyword>
<name>A0A1X0NFJ0_9TRYP</name>
<keyword evidence="18" id="KW-1185">Reference proteome</keyword>
<feature type="binding site" evidence="15">
    <location>
        <position position="268"/>
    </location>
    <ligand>
        <name>Zn(2+)</name>
        <dbReference type="ChEBI" id="CHEBI:29105"/>
        <note>catalytic</note>
    </ligand>
</feature>
<comment type="subcellular location">
    <subcellularLocation>
        <location evidence="2">Membrane</location>
    </subcellularLocation>
</comment>
<evidence type="ECO:0000313" key="18">
    <source>
        <dbReference type="Proteomes" id="UP000192257"/>
    </source>
</evidence>
<keyword evidence="14" id="KW-0325">Glycoprotein</keyword>
<dbReference type="GO" id="GO:0046872">
    <property type="term" value="F:metal ion binding"/>
    <property type="evidence" value="ECO:0007669"/>
    <property type="project" value="UniProtKB-KW"/>
</dbReference>
<dbReference type="RefSeq" id="XP_028877493.1">
    <property type="nucleotide sequence ID" value="XM_029031213.1"/>
</dbReference>
<keyword evidence="12" id="KW-0865">Zymogen</keyword>
<comment type="cofactor">
    <cofactor evidence="15 16">
        <name>Zn(2+)</name>
        <dbReference type="ChEBI" id="CHEBI:29105"/>
    </cofactor>
    <text evidence="15 16">Binds 1 zinc ion per subunit.</text>
</comment>
<gene>
    <name evidence="17" type="ORF">TM35_000711080</name>
</gene>
<dbReference type="GO" id="GO:0016020">
    <property type="term" value="C:membrane"/>
    <property type="evidence" value="ECO:0007669"/>
    <property type="project" value="UniProtKB-SubCell"/>
</dbReference>
<evidence type="ECO:0000256" key="3">
    <source>
        <dbReference type="ARBA" id="ARBA00005860"/>
    </source>
</evidence>
<evidence type="ECO:0000256" key="11">
    <source>
        <dbReference type="ARBA" id="ARBA00023136"/>
    </source>
</evidence>
<keyword evidence="10 15" id="KW-0482">Metalloprotease</keyword>
<accession>A0A1X0NFJ0</accession>
<evidence type="ECO:0000256" key="4">
    <source>
        <dbReference type="ARBA" id="ARBA00022670"/>
    </source>
</evidence>
<dbReference type="AlphaFoldDB" id="A0A1X0NFJ0"/>